<organism evidence="3 4">
    <name type="scientific">Hyella patelloides LEGE 07179</name>
    <dbReference type="NCBI Taxonomy" id="945734"/>
    <lineage>
        <taxon>Bacteria</taxon>
        <taxon>Bacillati</taxon>
        <taxon>Cyanobacteriota</taxon>
        <taxon>Cyanophyceae</taxon>
        <taxon>Pleurocapsales</taxon>
        <taxon>Hyellaceae</taxon>
        <taxon>Hyella</taxon>
    </lineage>
</organism>
<reference evidence="3 4" key="1">
    <citation type="submission" date="2019-01" db="EMBL/GenBank/DDBJ databases">
        <authorList>
            <person name="Brito A."/>
        </authorList>
    </citation>
    <scope>NUCLEOTIDE SEQUENCE [LARGE SCALE GENOMIC DNA]</scope>
    <source>
        <strain evidence="3">1</strain>
    </source>
</reference>
<evidence type="ECO:0000259" key="2">
    <source>
        <dbReference type="Pfam" id="PF03050"/>
    </source>
</evidence>
<keyword evidence="4" id="KW-1185">Reference proteome</keyword>
<accession>A0A563VL39</accession>
<sequence>MKLCHLPIEIPEGERTPLVNWLVNLVAEQQEIISKQQEKIAKLEEKVNSLDEELKVAKKLKGKPKIRPSTLNQGEKKPQKSGKRPGSDKGSKKLNFVVDEERIIEPSEKLPSGAIFNGYREYDVQDLVLHRHNIRFLLAEYRTLSGKTIVGKLPREYLGHYGPTLRSFTLYQHHQCRVPQNLILEELREFGVDISAGQINRILIEKKESFHAEQNQILQVGLETATYIHTDDTGSRHQGKNGYCTVIGNDLFTHFSSSNSKSRSNYLRILRGTAQDFVLNEYSRSYLEKQQLPVCHLSKLKFDSQVISRCDREWNEYLEGLGITSKQAIKLVTEAGLLGSAIEHGVSPELIVLSDGAKQFVILIHALCWVHRSLSIRRLNGVTAQHRQEIDQVQAILWAYYRQLKAYQEQPTPQERKRLEARFDEIFGQCYPHHYGLNLAMEQFCAHKSELLRVLALPQLPLHTNAAENDLREYVTRRKISGGTRHDNGRMARDTFTGLKKTCRKLGVSFWQYLLSRITGDETVPYLPDVIRARASAPAPT</sequence>
<dbReference type="InterPro" id="IPR004291">
    <property type="entry name" value="Transposase_IS66_central"/>
</dbReference>
<dbReference type="PANTHER" id="PTHR33678">
    <property type="entry name" value="BLL1576 PROTEIN"/>
    <property type="match status" value="1"/>
</dbReference>
<dbReference type="Proteomes" id="UP000320055">
    <property type="component" value="Unassembled WGS sequence"/>
</dbReference>
<evidence type="ECO:0000313" key="4">
    <source>
        <dbReference type="Proteomes" id="UP000320055"/>
    </source>
</evidence>
<dbReference type="InterPro" id="IPR052344">
    <property type="entry name" value="Transposase-related"/>
</dbReference>
<feature type="domain" description="Transposase IS66 central" evidence="2">
    <location>
        <begin position="160"/>
        <end position="273"/>
    </location>
</feature>
<dbReference type="Pfam" id="PF03050">
    <property type="entry name" value="DDE_Tnp_IS66"/>
    <property type="match status" value="2"/>
</dbReference>
<protein>
    <submittedName>
        <fullName evidence="3">Transposase</fullName>
    </submittedName>
</protein>
<evidence type="ECO:0000313" key="3">
    <source>
        <dbReference type="EMBL" id="VEP12149.1"/>
    </source>
</evidence>
<gene>
    <name evidence="3" type="ORF">H1P_1360019</name>
</gene>
<name>A0A563VL39_9CYAN</name>
<dbReference type="EMBL" id="CAACVJ010000042">
    <property type="protein sequence ID" value="VEP12149.1"/>
    <property type="molecule type" value="Genomic_DNA"/>
</dbReference>
<dbReference type="PANTHER" id="PTHR33678:SF2">
    <property type="match status" value="1"/>
</dbReference>
<feature type="domain" description="Transposase IS66 central" evidence="2">
    <location>
        <begin position="363"/>
        <end position="490"/>
    </location>
</feature>
<dbReference type="RefSeq" id="WP_144870050.1">
    <property type="nucleotide sequence ID" value="NZ_LR213888.1"/>
</dbReference>
<dbReference type="AlphaFoldDB" id="A0A563VL39"/>
<evidence type="ECO:0000256" key="1">
    <source>
        <dbReference type="SAM" id="MobiDB-lite"/>
    </source>
</evidence>
<proteinExistence type="predicted"/>
<feature type="region of interest" description="Disordered" evidence="1">
    <location>
        <begin position="59"/>
        <end position="92"/>
    </location>
</feature>
<dbReference type="OrthoDB" id="166580at2"/>